<comment type="caution">
    <text evidence="3">The sequence shown here is derived from an EMBL/GenBank/DDBJ whole genome shotgun (WGS) entry which is preliminary data.</text>
</comment>
<dbReference type="EMBL" id="JAKCXM010000018">
    <property type="protein sequence ID" value="KAJ0407750.1"/>
    <property type="molecule type" value="Genomic_DNA"/>
</dbReference>
<proteinExistence type="predicted"/>
<feature type="domain" description="DUF1279" evidence="2">
    <location>
        <begin position="124"/>
        <end position="181"/>
    </location>
</feature>
<dbReference type="InterPro" id="IPR009688">
    <property type="entry name" value="FAM210A/B-like_dom"/>
</dbReference>
<dbReference type="GO" id="GO:0005739">
    <property type="term" value="C:mitochondrion"/>
    <property type="evidence" value="ECO:0007669"/>
    <property type="project" value="TreeGrafter"/>
</dbReference>
<feature type="transmembrane region" description="Helical" evidence="1">
    <location>
        <begin position="70"/>
        <end position="93"/>
    </location>
</feature>
<evidence type="ECO:0000256" key="1">
    <source>
        <dbReference type="SAM" id="Phobius"/>
    </source>
</evidence>
<keyword evidence="1" id="KW-1133">Transmembrane helix</keyword>
<name>A0AAD5M7V4_PYTIN</name>
<reference evidence="3" key="1">
    <citation type="submission" date="2021-12" db="EMBL/GenBank/DDBJ databases">
        <title>Prjna785345.</title>
        <authorList>
            <person name="Rujirawat T."/>
            <person name="Krajaejun T."/>
        </authorList>
    </citation>
    <scope>NUCLEOTIDE SEQUENCE</scope>
    <source>
        <strain evidence="3">Pi057C3</strain>
    </source>
</reference>
<keyword evidence="4" id="KW-1185">Reference proteome</keyword>
<dbReference type="PANTHER" id="PTHR21377:SF18">
    <property type="entry name" value="DUF1279 DOMAIN-CONTAINING PROTEIN"/>
    <property type="match status" value="1"/>
</dbReference>
<protein>
    <recommendedName>
        <fullName evidence="2">DUF1279 domain-containing protein</fullName>
    </recommendedName>
</protein>
<accession>A0AAD5M7V4</accession>
<keyword evidence="1" id="KW-0472">Membrane</keyword>
<evidence type="ECO:0000313" key="3">
    <source>
        <dbReference type="EMBL" id="KAJ0407750.1"/>
    </source>
</evidence>
<evidence type="ECO:0000259" key="2">
    <source>
        <dbReference type="Pfam" id="PF06916"/>
    </source>
</evidence>
<gene>
    <name evidence="3" type="ORF">P43SY_009087</name>
</gene>
<keyword evidence="1" id="KW-0812">Transmembrane</keyword>
<evidence type="ECO:0000313" key="4">
    <source>
        <dbReference type="Proteomes" id="UP001209570"/>
    </source>
</evidence>
<dbReference type="Proteomes" id="UP001209570">
    <property type="component" value="Unassembled WGS sequence"/>
</dbReference>
<dbReference type="InterPro" id="IPR045866">
    <property type="entry name" value="FAM210A/B-like"/>
</dbReference>
<organism evidence="3 4">
    <name type="scientific">Pythium insidiosum</name>
    <name type="common">Pythiosis disease agent</name>
    <dbReference type="NCBI Taxonomy" id="114742"/>
    <lineage>
        <taxon>Eukaryota</taxon>
        <taxon>Sar</taxon>
        <taxon>Stramenopiles</taxon>
        <taxon>Oomycota</taxon>
        <taxon>Peronosporomycetes</taxon>
        <taxon>Pythiales</taxon>
        <taxon>Pythiaceae</taxon>
        <taxon>Pythium</taxon>
    </lineage>
</organism>
<sequence>MLSAQRLLRLQHAATPLALSRRRLSPLLAMTRRPCASTSSSKVTAAVRRQEMVEKGKSHWEKLKELWRQYGIVAVGTYFSMYGVVLGSIYVAIEQGWVSTARTSRQEGEQPPADSDAATASSPFNLVTATNKIVTLAEDLGVAQYMDLQRVNSKTGSFVIAWVATKFTEPLRLAVTLAITPRIARLVGRAPKKIVTPPKL</sequence>
<dbReference type="AlphaFoldDB" id="A0AAD5M7V4"/>
<dbReference type="PANTHER" id="PTHR21377">
    <property type="entry name" value="PROTEIN FAM210B, MITOCHONDRIAL"/>
    <property type="match status" value="1"/>
</dbReference>
<dbReference type="Pfam" id="PF06916">
    <property type="entry name" value="FAM210A-B_dom"/>
    <property type="match status" value="2"/>
</dbReference>
<feature type="domain" description="DUF1279" evidence="2">
    <location>
        <begin position="61"/>
        <end position="96"/>
    </location>
</feature>